<dbReference type="AlphaFoldDB" id="A0A1L9RUU7"/>
<organism evidence="1 2">
    <name type="scientific">Aspergillus wentii DTO 134E9</name>
    <dbReference type="NCBI Taxonomy" id="1073089"/>
    <lineage>
        <taxon>Eukaryota</taxon>
        <taxon>Fungi</taxon>
        <taxon>Dikarya</taxon>
        <taxon>Ascomycota</taxon>
        <taxon>Pezizomycotina</taxon>
        <taxon>Eurotiomycetes</taxon>
        <taxon>Eurotiomycetidae</taxon>
        <taxon>Eurotiales</taxon>
        <taxon>Aspergillaceae</taxon>
        <taxon>Aspergillus</taxon>
        <taxon>Aspergillus subgen. Cremei</taxon>
    </lineage>
</organism>
<dbReference type="GeneID" id="63750289"/>
<name>A0A1L9RUU7_ASPWE</name>
<evidence type="ECO:0008006" key="3">
    <source>
        <dbReference type="Google" id="ProtNLM"/>
    </source>
</evidence>
<evidence type="ECO:0000313" key="2">
    <source>
        <dbReference type="Proteomes" id="UP000184383"/>
    </source>
</evidence>
<evidence type="ECO:0000313" key="1">
    <source>
        <dbReference type="EMBL" id="OJJ38696.1"/>
    </source>
</evidence>
<accession>A0A1L9RUU7</accession>
<gene>
    <name evidence="1" type="ORF">ASPWEDRAFT_36379</name>
</gene>
<dbReference type="STRING" id="1073089.A0A1L9RUU7"/>
<protein>
    <recommendedName>
        <fullName evidence="3">Glycosyltransferase family 25 protein</fullName>
    </recommendedName>
</protein>
<dbReference type="OrthoDB" id="47375at2759"/>
<keyword evidence="2" id="KW-1185">Reference proteome</keyword>
<sequence>MQRIVEERVATAIILEDDADWDVMFKGQLQSLAIALRALQGTSDTPTDSPYGDEWDIIWLGHCGLVCNTDLPFFFTPNDPTVLPPHRFLPYLRNPPPIEKPDHARLVCTASDDVCTGMYAVSYRGAQRILAALSVSPSDIGDHLDTGAQIDVALGRMCGSGDLRCFSTYPALVGGYRPAGLSSKSSDIHDVGGRMDPPFSWGTMYSTMRNINRILRGDKTVHAYWDDVPVPDAIPAEIPWFGEGRFRCWERRACMRFRLSLVEKREYTTVLYNVLYI</sequence>
<reference evidence="2" key="1">
    <citation type="journal article" date="2017" name="Genome Biol.">
        <title>Comparative genomics reveals high biological diversity and specific adaptations in the industrially and medically important fungal genus Aspergillus.</title>
        <authorList>
            <person name="de Vries R.P."/>
            <person name="Riley R."/>
            <person name="Wiebenga A."/>
            <person name="Aguilar-Osorio G."/>
            <person name="Amillis S."/>
            <person name="Uchima C.A."/>
            <person name="Anderluh G."/>
            <person name="Asadollahi M."/>
            <person name="Askin M."/>
            <person name="Barry K."/>
            <person name="Battaglia E."/>
            <person name="Bayram O."/>
            <person name="Benocci T."/>
            <person name="Braus-Stromeyer S.A."/>
            <person name="Caldana C."/>
            <person name="Canovas D."/>
            <person name="Cerqueira G.C."/>
            <person name="Chen F."/>
            <person name="Chen W."/>
            <person name="Choi C."/>
            <person name="Clum A."/>
            <person name="Dos Santos R.A."/>
            <person name="Damasio A.R."/>
            <person name="Diallinas G."/>
            <person name="Emri T."/>
            <person name="Fekete E."/>
            <person name="Flipphi M."/>
            <person name="Freyberg S."/>
            <person name="Gallo A."/>
            <person name="Gournas C."/>
            <person name="Habgood R."/>
            <person name="Hainaut M."/>
            <person name="Harispe M.L."/>
            <person name="Henrissat B."/>
            <person name="Hilden K.S."/>
            <person name="Hope R."/>
            <person name="Hossain A."/>
            <person name="Karabika E."/>
            <person name="Karaffa L."/>
            <person name="Karanyi Z."/>
            <person name="Krasevec N."/>
            <person name="Kuo A."/>
            <person name="Kusch H."/>
            <person name="LaButti K."/>
            <person name="Lagendijk E.L."/>
            <person name="Lapidus A."/>
            <person name="Levasseur A."/>
            <person name="Lindquist E."/>
            <person name="Lipzen A."/>
            <person name="Logrieco A.F."/>
            <person name="MacCabe A."/>
            <person name="Maekelae M.R."/>
            <person name="Malavazi I."/>
            <person name="Melin P."/>
            <person name="Meyer V."/>
            <person name="Mielnichuk N."/>
            <person name="Miskei M."/>
            <person name="Molnar A.P."/>
            <person name="Mule G."/>
            <person name="Ngan C.Y."/>
            <person name="Orejas M."/>
            <person name="Orosz E."/>
            <person name="Ouedraogo J.P."/>
            <person name="Overkamp K.M."/>
            <person name="Park H.-S."/>
            <person name="Perrone G."/>
            <person name="Piumi F."/>
            <person name="Punt P.J."/>
            <person name="Ram A.F."/>
            <person name="Ramon A."/>
            <person name="Rauscher S."/>
            <person name="Record E."/>
            <person name="Riano-Pachon D.M."/>
            <person name="Robert V."/>
            <person name="Roehrig J."/>
            <person name="Ruller R."/>
            <person name="Salamov A."/>
            <person name="Salih N.S."/>
            <person name="Samson R.A."/>
            <person name="Sandor E."/>
            <person name="Sanguinetti M."/>
            <person name="Schuetze T."/>
            <person name="Sepcic K."/>
            <person name="Shelest E."/>
            <person name="Sherlock G."/>
            <person name="Sophianopoulou V."/>
            <person name="Squina F.M."/>
            <person name="Sun H."/>
            <person name="Susca A."/>
            <person name="Todd R.B."/>
            <person name="Tsang A."/>
            <person name="Unkles S.E."/>
            <person name="van de Wiele N."/>
            <person name="van Rossen-Uffink D."/>
            <person name="Oliveira J.V."/>
            <person name="Vesth T.C."/>
            <person name="Visser J."/>
            <person name="Yu J.-H."/>
            <person name="Zhou M."/>
            <person name="Andersen M.R."/>
            <person name="Archer D.B."/>
            <person name="Baker S.E."/>
            <person name="Benoit I."/>
            <person name="Brakhage A.A."/>
            <person name="Braus G.H."/>
            <person name="Fischer R."/>
            <person name="Frisvad J.C."/>
            <person name="Goldman G.H."/>
            <person name="Houbraken J."/>
            <person name="Oakley B."/>
            <person name="Pocsi I."/>
            <person name="Scazzocchio C."/>
            <person name="Seiboth B."/>
            <person name="vanKuyk P.A."/>
            <person name="Wortman J."/>
            <person name="Dyer P.S."/>
            <person name="Grigoriev I.V."/>
        </authorList>
    </citation>
    <scope>NUCLEOTIDE SEQUENCE [LARGE SCALE GENOMIC DNA]</scope>
    <source>
        <strain evidence="2">DTO 134E9</strain>
    </source>
</reference>
<dbReference type="RefSeq" id="XP_040692372.1">
    <property type="nucleotide sequence ID" value="XM_040834441.1"/>
</dbReference>
<dbReference type="Proteomes" id="UP000184383">
    <property type="component" value="Unassembled WGS sequence"/>
</dbReference>
<proteinExistence type="predicted"/>
<dbReference type="EMBL" id="KV878210">
    <property type="protein sequence ID" value="OJJ38696.1"/>
    <property type="molecule type" value="Genomic_DNA"/>
</dbReference>
<dbReference type="VEuPathDB" id="FungiDB:ASPWEDRAFT_36379"/>